<evidence type="ECO:0000256" key="1">
    <source>
        <dbReference type="ARBA" id="ARBA00007381"/>
    </source>
</evidence>
<name>A0A2G9TLG2_TELCI</name>
<comment type="similarity">
    <text evidence="1">Belongs to the heat shock protein 70 family.</text>
</comment>
<dbReference type="GO" id="GO:0140662">
    <property type="term" value="F:ATP-dependent protein folding chaperone"/>
    <property type="evidence" value="ECO:0007669"/>
    <property type="project" value="InterPro"/>
</dbReference>
<protein>
    <recommendedName>
        <fullName evidence="6">DnaK family protein</fullName>
    </recommendedName>
</protein>
<dbReference type="Gene3D" id="3.30.420.40">
    <property type="match status" value="2"/>
</dbReference>
<dbReference type="SUPFAM" id="SSF53067">
    <property type="entry name" value="Actin-like ATPase domain"/>
    <property type="match status" value="1"/>
</dbReference>
<dbReference type="GO" id="GO:0005524">
    <property type="term" value="F:ATP binding"/>
    <property type="evidence" value="ECO:0007669"/>
    <property type="project" value="UniProtKB-KW"/>
</dbReference>
<keyword evidence="2" id="KW-0547">Nucleotide-binding</keyword>
<dbReference type="InterPro" id="IPR013126">
    <property type="entry name" value="Hsp_70_fam"/>
</dbReference>
<evidence type="ECO:0008006" key="6">
    <source>
        <dbReference type="Google" id="ProtNLM"/>
    </source>
</evidence>
<dbReference type="Proteomes" id="UP000230423">
    <property type="component" value="Unassembled WGS sequence"/>
</dbReference>
<dbReference type="EMBL" id="KZ359666">
    <property type="protein sequence ID" value="PIO58839.1"/>
    <property type="molecule type" value="Genomic_DNA"/>
</dbReference>
<accession>A0A2G9TLG2</accession>
<feature type="non-terminal residue" evidence="4">
    <location>
        <position position="1"/>
    </location>
</feature>
<organism evidence="4 5">
    <name type="scientific">Teladorsagia circumcincta</name>
    <name type="common">Brown stomach worm</name>
    <name type="synonym">Ostertagia circumcincta</name>
    <dbReference type="NCBI Taxonomy" id="45464"/>
    <lineage>
        <taxon>Eukaryota</taxon>
        <taxon>Metazoa</taxon>
        <taxon>Ecdysozoa</taxon>
        <taxon>Nematoda</taxon>
        <taxon>Chromadorea</taxon>
        <taxon>Rhabditida</taxon>
        <taxon>Rhabditina</taxon>
        <taxon>Rhabditomorpha</taxon>
        <taxon>Strongyloidea</taxon>
        <taxon>Trichostrongylidae</taxon>
        <taxon>Teladorsagia</taxon>
    </lineage>
</organism>
<dbReference type="AlphaFoldDB" id="A0A2G9TLG2"/>
<gene>
    <name evidence="4" type="ORF">TELCIR_19715</name>
</gene>
<dbReference type="GO" id="GO:0006950">
    <property type="term" value="P:response to stress"/>
    <property type="evidence" value="ECO:0007669"/>
    <property type="project" value="UniProtKB-ARBA"/>
</dbReference>
<reference evidence="4 5" key="1">
    <citation type="submission" date="2015-09" db="EMBL/GenBank/DDBJ databases">
        <title>Draft genome of the parasitic nematode Teladorsagia circumcincta isolate WARC Sus (inbred).</title>
        <authorList>
            <person name="Mitreva M."/>
        </authorList>
    </citation>
    <scope>NUCLEOTIDE SEQUENCE [LARGE SCALE GENOMIC DNA]</scope>
    <source>
        <strain evidence="4 5">S</strain>
    </source>
</reference>
<dbReference type="PANTHER" id="PTHR45639">
    <property type="entry name" value="HSC70CB, ISOFORM G-RELATED"/>
    <property type="match status" value="1"/>
</dbReference>
<evidence type="ECO:0000256" key="2">
    <source>
        <dbReference type="ARBA" id="ARBA00022741"/>
    </source>
</evidence>
<dbReference type="Gene3D" id="3.90.640.10">
    <property type="entry name" value="Actin, Chain A, domain 4"/>
    <property type="match status" value="1"/>
</dbReference>
<dbReference type="PANTHER" id="PTHR45639:SF4">
    <property type="entry name" value="HSC70CB, ISOFORM G"/>
    <property type="match status" value="1"/>
</dbReference>
<dbReference type="Pfam" id="PF00012">
    <property type="entry name" value="HSP70"/>
    <property type="match status" value="1"/>
</dbReference>
<proteinExistence type="inferred from homology"/>
<sequence length="111" mass="12468">AEFEELAAPQFEKIRQLLLRLLQETGVKREDVDEIEMVGGSSRIPMIRRIVQDVFNKDPKTTMNLDEAVARGAAMQCAILSPAFRVREFSVKDSQPYRVKIIWSGGASESG</sequence>
<dbReference type="GO" id="GO:0005829">
    <property type="term" value="C:cytosol"/>
    <property type="evidence" value="ECO:0007669"/>
    <property type="project" value="TreeGrafter"/>
</dbReference>
<evidence type="ECO:0000256" key="3">
    <source>
        <dbReference type="ARBA" id="ARBA00022840"/>
    </source>
</evidence>
<dbReference type="PROSITE" id="PS01036">
    <property type="entry name" value="HSP70_3"/>
    <property type="match status" value="1"/>
</dbReference>
<keyword evidence="5" id="KW-1185">Reference proteome</keyword>
<dbReference type="OrthoDB" id="434160at2759"/>
<dbReference type="PRINTS" id="PR00301">
    <property type="entry name" value="HEATSHOCK70"/>
</dbReference>
<evidence type="ECO:0000313" key="4">
    <source>
        <dbReference type="EMBL" id="PIO58839.1"/>
    </source>
</evidence>
<keyword evidence="3" id="KW-0067">ATP-binding</keyword>
<evidence type="ECO:0000313" key="5">
    <source>
        <dbReference type="Proteomes" id="UP000230423"/>
    </source>
</evidence>
<dbReference type="GO" id="GO:0005634">
    <property type="term" value="C:nucleus"/>
    <property type="evidence" value="ECO:0007669"/>
    <property type="project" value="TreeGrafter"/>
</dbReference>
<dbReference type="InterPro" id="IPR018181">
    <property type="entry name" value="Heat_shock_70_CS"/>
</dbReference>
<dbReference type="InterPro" id="IPR043129">
    <property type="entry name" value="ATPase_NBD"/>
</dbReference>